<reference evidence="3 4" key="1">
    <citation type="journal article" date="2017" name="Int. J. Syst. Evol. Microbiol.">
        <title>Mucilaginibacterpsychrotolerans sp. nov., isolated from peatlands.</title>
        <authorList>
            <person name="Deng Y."/>
            <person name="Shen L."/>
            <person name="Xu B."/>
            <person name="Liu Y."/>
            <person name="Gu Z."/>
            <person name="Liu H."/>
            <person name="Zhou Y."/>
        </authorList>
    </citation>
    <scope>NUCLEOTIDE SEQUENCE [LARGE SCALE GENOMIC DNA]</scope>
    <source>
        <strain evidence="3 4">NH7-4</strain>
    </source>
</reference>
<gene>
    <name evidence="3" type="ORF">E2R66_08605</name>
</gene>
<dbReference type="InterPro" id="IPR039448">
    <property type="entry name" value="Beta_helix"/>
</dbReference>
<feature type="signal peptide" evidence="1">
    <location>
        <begin position="1"/>
        <end position="24"/>
    </location>
</feature>
<dbReference type="EMBL" id="SOZE01000006">
    <property type="protein sequence ID" value="TFF38517.1"/>
    <property type="molecule type" value="Genomic_DNA"/>
</dbReference>
<evidence type="ECO:0000259" key="2">
    <source>
        <dbReference type="Pfam" id="PF13229"/>
    </source>
</evidence>
<organism evidence="3 4">
    <name type="scientific">Mucilaginibacter psychrotolerans</name>
    <dbReference type="NCBI Taxonomy" id="1524096"/>
    <lineage>
        <taxon>Bacteria</taxon>
        <taxon>Pseudomonadati</taxon>
        <taxon>Bacteroidota</taxon>
        <taxon>Sphingobacteriia</taxon>
        <taxon>Sphingobacteriales</taxon>
        <taxon>Sphingobacteriaceae</taxon>
        <taxon>Mucilaginibacter</taxon>
    </lineage>
</organism>
<dbReference type="SUPFAM" id="SSF51126">
    <property type="entry name" value="Pectin lyase-like"/>
    <property type="match status" value="1"/>
</dbReference>
<evidence type="ECO:0000256" key="1">
    <source>
        <dbReference type="SAM" id="SignalP"/>
    </source>
</evidence>
<evidence type="ECO:0000313" key="3">
    <source>
        <dbReference type="EMBL" id="TFF38517.1"/>
    </source>
</evidence>
<feature type="chain" id="PRO_5021195464" evidence="1">
    <location>
        <begin position="25"/>
        <end position="788"/>
    </location>
</feature>
<dbReference type="SMART" id="SM00710">
    <property type="entry name" value="PbH1"/>
    <property type="match status" value="4"/>
</dbReference>
<sequence length="788" mass="87423">MATIRTLTAAALFAVLLWPVHAAAQTNLYVSATGNDGNPGTRSKPVASISAALTLARKTPGAVFIRLFGGTYHLSKPVIFTPADSRKDNEPLVLTSVEHQVAVVSGSVALSRLNWTPYKNGIWQAKITQHLVFDELFVNGKLQHMARYPNYDASAQIMGGTAADAIGKGRAAKWASPAGGYVHALHEARWGDFHFLIKGKDSSGLPVLEGGWQNNRRSGMHERYRYVENVFEELDTANEWFYDHNTRILYYSPPKGFDLKTAKFETPQVPHLFEFRGTEEQPVKNITISALTLTQTARTFMQNKEPLLRSDWTIYRGGAVFYTGAVSCRLEKCVLENLGGNAVFFNKFNRGCEVSGCRISEIGASAICFVGDPAAVRSPSFEYNEYISLAKIDLTPGPKTNNYPKDCKVYDNLMFNLGYVEKQSAGVELSMCSDIVVSHNTIYDVPRAGINVSEGTWGGHIIEYNDIFNTVKETGDHGSFNSWGRDRYWQPDKKKLDSIVAENPGLALLDVVKPITLRYNRFRCDHGWDIDLDDGSSNYYIYNNLCLNGGIKLREGVKRVVENNIMVNNTFHPHVWFKNSGDIFRHNIVQAAYLPIGIADWGREIDYNAFPDSASLAEARSRGTDSHSVYGPLTFENSEKGDFRVKQGAAALSVGFKNFSMDSFGVVSVGLKKIAKKPVFPTTIIANNLAKDETIDFMGAKVKSLSTAGEQSATGMDRIRGVLVLSVAPGSAASAFLQTNDVILAFNRKQVGTLKELQEARNTVTWKNTEIVIFRNQQQLKRKMEVKM</sequence>
<accession>A0A4Y8SJ26</accession>
<dbReference type="PANTHER" id="PTHR36453">
    <property type="entry name" value="SECRETED PROTEIN-RELATED"/>
    <property type="match status" value="1"/>
</dbReference>
<dbReference type="InterPro" id="IPR006626">
    <property type="entry name" value="PbH1"/>
</dbReference>
<evidence type="ECO:0000313" key="4">
    <source>
        <dbReference type="Proteomes" id="UP000297540"/>
    </source>
</evidence>
<dbReference type="OrthoDB" id="9808066at2"/>
<dbReference type="InterPro" id="IPR036034">
    <property type="entry name" value="PDZ_sf"/>
</dbReference>
<dbReference type="Gene3D" id="2.160.20.10">
    <property type="entry name" value="Single-stranded right-handed beta-helix, Pectin lyase-like"/>
    <property type="match status" value="2"/>
</dbReference>
<dbReference type="PANTHER" id="PTHR36453:SF1">
    <property type="entry name" value="RIGHT HANDED BETA HELIX DOMAIN-CONTAINING PROTEIN"/>
    <property type="match status" value="1"/>
</dbReference>
<comment type="caution">
    <text evidence="3">The sequence shown here is derived from an EMBL/GenBank/DDBJ whole genome shotgun (WGS) entry which is preliminary data.</text>
</comment>
<dbReference type="RefSeq" id="WP_133228766.1">
    <property type="nucleotide sequence ID" value="NZ_SOZE01000006.1"/>
</dbReference>
<name>A0A4Y8SJ26_9SPHI</name>
<proteinExistence type="predicted"/>
<dbReference type="InterPro" id="IPR012334">
    <property type="entry name" value="Pectin_lyas_fold"/>
</dbReference>
<dbReference type="Proteomes" id="UP000297540">
    <property type="component" value="Unassembled WGS sequence"/>
</dbReference>
<protein>
    <submittedName>
        <fullName evidence="3">PDZ domain-containing protein</fullName>
    </submittedName>
</protein>
<dbReference type="SUPFAM" id="SSF50156">
    <property type="entry name" value="PDZ domain-like"/>
    <property type="match status" value="1"/>
</dbReference>
<keyword evidence="4" id="KW-1185">Reference proteome</keyword>
<keyword evidence="1" id="KW-0732">Signal</keyword>
<dbReference type="InterPro" id="IPR011050">
    <property type="entry name" value="Pectin_lyase_fold/virulence"/>
</dbReference>
<feature type="domain" description="Right handed beta helix" evidence="2">
    <location>
        <begin position="319"/>
        <end position="471"/>
    </location>
</feature>
<dbReference type="Pfam" id="PF13229">
    <property type="entry name" value="Beta_helix"/>
    <property type="match status" value="1"/>
</dbReference>
<dbReference type="AlphaFoldDB" id="A0A4Y8SJ26"/>
<dbReference type="Gene3D" id="2.30.42.10">
    <property type="match status" value="1"/>
</dbReference>